<reference evidence="2" key="1">
    <citation type="submission" date="2015-04" db="EMBL/GenBank/DDBJ databases">
        <authorList>
            <person name="Syromyatnikov M.Y."/>
            <person name="Popov V.N."/>
        </authorList>
    </citation>
    <scope>NUCLEOTIDE SEQUENCE [LARGE SCALE GENOMIC DNA]</scope>
    <source>
        <strain evidence="2">WF-38-12</strain>
    </source>
</reference>
<dbReference type="PANTHER" id="PTHR36156:SF3">
    <property type="entry name" value="CUPIN 2 CONSERVED BARREL DOMAIN-CONTAINING PROTEIN"/>
    <property type="match status" value="1"/>
</dbReference>
<dbReference type="InterPro" id="IPR013096">
    <property type="entry name" value="Cupin_2"/>
</dbReference>
<dbReference type="OrthoDB" id="5840532at2759"/>
<dbReference type="Pfam" id="PF07883">
    <property type="entry name" value="Cupin_2"/>
    <property type="match status" value="1"/>
</dbReference>
<proteinExistence type="predicted"/>
<accession>A0A0U1M642</accession>
<dbReference type="SUPFAM" id="SSF51182">
    <property type="entry name" value="RmlC-like cupins"/>
    <property type="match status" value="1"/>
</dbReference>
<name>A0A0U1M642_TALIS</name>
<protein>
    <recommendedName>
        <fullName evidence="1">Cupin type-2 domain-containing protein</fullName>
    </recommendedName>
</protein>
<dbReference type="InterPro" id="IPR014710">
    <property type="entry name" value="RmlC-like_jellyroll"/>
</dbReference>
<dbReference type="EMBL" id="CVMT01000009">
    <property type="protein sequence ID" value="CRG91068.1"/>
    <property type="molecule type" value="Genomic_DNA"/>
</dbReference>
<organism evidence="2 3">
    <name type="scientific">Talaromyces islandicus</name>
    <name type="common">Penicillium islandicum</name>
    <dbReference type="NCBI Taxonomy" id="28573"/>
    <lineage>
        <taxon>Eukaryota</taxon>
        <taxon>Fungi</taxon>
        <taxon>Dikarya</taxon>
        <taxon>Ascomycota</taxon>
        <taxon>Pezizomycotina</taxon>
        <taxon>Eurotiomycetes</taxon>
        <taxon>Eurotiomycetidae</taxon>
        <taxon>Eurotiales</taxon>
        <taxon>Trichocomaceae</taxon>
        <taxon>Talaromyces</taxon>
        <taxon>Talaromyces sect. Islandici</taxon>
    </lineage>
</organism>
<dbReference type="InterPro" id="IPR011051">
    <property type="entry name" value="RmlC_Cupin_sf"/>
</dbReference>
<dbReference type="OMA" id="VPMHRTT"/>
<evidence type="ECO:0000313" key="3">
    <source>
        <dbReference type="Proteomes" id="UP000054383"/>
    </source>
</evidence>
<gene>
    <name evidence="2" type="ORF">PISL3812_08116</name>
</gene>
<sequence>MDKEILTNPFTPPSRIISTHDPVTGRAIFSDISEKPPIGCSSCSVTGSEPSRNVRLYSTSTFPVSGLSPPSDVTAEENANHDLKDYLYDLEHPSPPNGSNLSHTSCRIFEMPPGDEGLMHRTISFDYGVVLDGAVEWELDSGEKRVLRKGDVSIQRGTAHAWKNVTPTEENNGWARMFFVILSSERITIKGGRQLEHGFGLPRLADSAKSPH</sequence>
<dbReference type="InterPro" id="IPR047142">
    <property type="entry name" value="OryJ/VirC-like"/>
</dbReference>
<dbReference type="AlphaFoldDB" id="A0A0U1M642"/>
<dbReference type="Gene3D" id="2.60.120.10">
    <property type="entry name" value="Jelly Rolls"/>
    <property type="match status" value="1"/>
</dbReference>
<dbReference type="STRING" id="28573.A0A0U1M642"/>
<keyword evidence="3" id="KW-1185">Reference proteome</keyword>
<dbReference type="PANTHER" id="PTHR36156">
    <property type="entry name" value="SLR2101 PROTEIN"/>
    <property type="match status" value="1"/>
</dbReference>
<dbReference type="CDD" id="cd02231">
    <property type="entry name" value="cupin_BLL6423-like"/>
    <property type="match status" value="1"/>
</dbReference>
<evidence type="ECO:0000259" key="1">
    <source>
        <dbReference type="Pfam" id="PF07883"/>
    </source>
</evidence>
<feature type="domain" description="Cupin type-2" evidence="1">
    <location>
        <begin position="108"/>
        <end position="167"/>
    </location>
</feature>
<evidence type="ECO:0000313" key="2">
    <source>
        <dbReference type="EMBL" id="CRG91068.1"/>
    </source>
</evidence>
<dbReference type="Proteomes" id="UP000054383">
    <property type="component" value="Unassembled WGS sequence"/>
</dbReference>